<gene>
    <name evidence="9" type="ORF">EPH95_11380</name>
</gene>
<feature type="domain" description="Glycoside hydrolase family 3 N-terminal" evidence="7">
    <location>
        <begin position="143"/>
        <end position="477"/>
    </location>
</feature>
<evidence type="ECO:0000259" key="7">
    <source>
        <dbReference type="Pfam" id="PF00933"/>
    </source>
</evidence>
<dbReference type="Pfam" id="PF00933">
    <property type="entry name" value="Glyco_hydro_3"/>
    <property type="match status" value="1"/>
</dbReference>
<evidence type="ECO:0000256" key="6">
    <source>
        <dbReference type="SAM" id="SignalP"/>
    </source>
</evidence>
<protein>
    <recommendedName>
        <fullName evidence="3">beta-N-acetylhexosaminidase</fullName>
        <ecNumber evidence="3">3.2.1.52</ecNumber>
    </recommendedName>
</protein>
<evidence type="ECO:0000256" key="4">
    <source>
        <dbReference type="ARBA" id="ARBA00022801"/>
    </source>
</evidence>
<keyword evidence="4" id="KW-0378">Hydrolase</keyword>
<sequence length="691" mass="74744">MGRCGVITILFLVGLAASAWSLNEGGASVKDFILYENIEQAEIPSTDSFALQGMHIYDDGHFTFVNDGITWSSNNESVAVINDDGEIAWTGAPGRAVIEASDGTYQDQIVLVNSVDRHHGGNDVLKQTTQRHAVIPDAIEGMTVEEKVGQMLMPAFRTWGHENVTQMLPGLEQLVKQHHLGGVILFGGNMQTPAQTTELIADYQASSEKYGMLIGADQEGGLVQRIPFGTGMPGNMILGAGNDPDMTKETGRVIGTELQSLGINMNMAPSIDVNNNPDNPVIGVRSFGEDPGAVAKHGIAYMKGLQATGVAATAKHFPGHGDTAVDSHIGSPEVGHDRHRLSNVEWVPFQKAMDHDVDAMMTAHVTLPDIDPRTVHSVNSGKDITLPATLSDRVLTDLMRDEMGYDGVIFTDALEMNAISAHFEPADAAIRAVKAGSDIIVMPVALEEVAKGMVDAVKQGEIDEKNIDASIERILELKIKRGIVKEEHPPPLEEKVTRAEETVRSKDHLAVEEQAAAQGVTVVKNEQQALPIQARTGDEEVVVIGTKYAETLARAMKAHHPGVEAIPLPENGRISDEQWQKIRQADNVVAETHTSDADMRRMDHPQMEMVRRVDKEMTYPLITVAVRNPYDLTAYPEVDGHLAQYGTTHANFAASAGVLFGNINPEGRLPVAIPSTDGGILYDVGDGVTYE</sequence>
<dbReference type="Pfam" id="PF01915">
    <property type="entry name" value="Glyco_hydro_3_C"/>
    <property type="match status" value="1"/>
</dbReference>
<feature type="signal peptide" evidence="6">
    <location>
        <begin position="1"/>
        <end position="19"/>
    </location>
</feature>
<reference evidence="10" key="1">
    <citation type="submission" date="2019-01" db="EMBL/GenBank/DDBJ databases">
        <title>Genomic analysis of Salicibibacter sp. NKC3-5.</title>
        <authorList>
            <person name="Oh Y.J."/>
        </authorList>
    </citation>
    <scope>NUCLEOTIDE SEQUENCE [LARGE SCALE GENOMIC DNA]</scope>
    <source>
        <strain evidence="10">NKC3-5</strain>
    </source>
</reference>
<dbReference type="GO" id="GO:0004563">
    <property type="term" value="F:beta-N-acetylhexosaminidase activity"/>
    <property type="evidence" value="ECO:0007669"/>
    <property type="project" value="UniProtKB-EC"/>
</dbReference>
<dbReference type="InterPro" id="IPR008964">
    <property type="entry name" value="Invasin/intimin_cell_adhesion"/>
</dbReference>
<evidence type="ECO:0000256" key="5">
    <source>
        <dbReference type="ARBA" id="ARBA00023295"/>
    </source>
</evidence>
<dbReference type="AlphaFoldDB" id="A0A514LIM2"/>
<dbReference type="InterPro" id="IPR050226">
    <property type="entry name" value="NagZ_Beta-hexosaminidase"/>
</dbReference>
<evidence type="ECO:0000313" key="9">
    <source>
        <dbReference type="EMBL" id="QDI91698.1"/>
    </source>
</evidence>
<comment type="similarity">
    <text evidence="2">Belongs to the glycosyl hydrolase 3 family.</text>
</comment>
<comment type="catalytic activity">
    <reaction evidence="1">
        <text>Hydrolysis of terminal non-reducing N-acetyl-D-hexosamine residues in N-acetyl-beta-D-hexosaminides.</text>
        <dbReference type="EC" id="3.2.1.52"/>
    </reaction>
</comment>
<dbReference type="InterPro" id="IPR017853">
    <property type="entry name" value="GH"/>
</dbReference>
<evidence type="ECO:0000313" key="10">
    <source>
        <dbReference type="Proteomes" id="UP000319756"/>
    </source>
</evidence>
<dbReference type="KEGG" id="sale:EPH95_11380"/>
<dbReference type="SUPFAM" id="SSF52279">
    <property type="entry name" value="Beta-D-glucan exohydrolase, C-terminal domain"/>
    <property type="match status" value="1"/>
</dbReference>
<dbReference type="GO" id="GO:0009254">
    <property type="term" value="P:peptidoglycan turnover"/>
    <property type="evidence" value="ECO:0007669"/>
    <property type="project" value="TreeGrafter"/>
</dbReference>
<dbReference type="InterPro" id="IPR002772">
    <property type="entry name" value="Glyco_hydro_3_C"/>
</dbReference>
<dbReference type="Proteomes" id="UP000319756">
    <property type="component" value="Chromosome"/>
</dbReference>
<dbReference type="SUPFAM" id="SSF51445">
    <property type="entry name" value="(Trans)glycosidases"/>
    <property type="match status" value="1"/>
</dbReference>
<feature type="domain" description="Glycoside hydrolase family 3 C-terminal" evidence="8">
    <location>
        <begin position="521"/>
        <end position="680"/>
    </location>
</feature>
<dbReference type="PANTHER" id="PTHR30480">
    <property type="entry name" value="BETA-HEXOSAMINIDASE-RELATED"/>
    <property type="match status" value="1"/>
</dbReference>
<dbReference type="EC" id="3.2.1.52" evidence="3"/>
<dbReference type="InterPro" id="IPR036962">
    <property type="entry name" value="Glyco_hydro_3_N_sf"/>
</dbReference>
<dbReference type="Gene3D" id="3.20.20.300">
    <property type="entry name" value="Glycoside hydrolase, family 3, N-terminal domain"/>
    <property type="match status" value="1"/>
</dbReference>
<keyword evidence="5" id="KW-0326">Glycosidase</keyword>
<evidence type="ECO:0000256" key="2">
    <source>
        <dbReference type="ARBA" id="ARBA00005336"/>
    </source>
</evidence>
<dbReference type="OrthoDB" id="9805821at2"/>
<dbReference type="Gene3D" id="2.60.40.1080">
    <property type="match status" value="1"/>
</dbReference>
<dbReference type="PANTHER" id="PTHR30480:SF13">
    <property type="entry name" value="BETA-HEXOSAMINIDASE"/>
    <property type="match status" value="1"/>
</dbReference>
<keyword evidence="10" id="KW-1185">Reference proteome</keyword>
<dbReference type="EMBL" id="CP035485">
    <property type="protein sequence ID" value="QDI91698.1"/>
    <property type="molecule type" value="Genomic_DNA"/>
</dbReference>
<dbReference type="Gene3D" id="3.40.50.1700">
    <property type="entry name" value="Glycoside hydrolase family 3 C-terminal domain"/>
    <property type="match status" value="1"/>
</dbReference>
<dbReference type="InterPro" id="IPR036881">
    <property type="entry name" value="Glyco_hydro_3_C_sf"/>
</dbReference>
<evidence type="ECO:0000256" key="1">
    <source>
        <dbReference type="ARBA" id="ARBA00001231"/>
    </source>
</evidence>
<accession>A0A514LIM2</accession>
<dbReference type="RefSeq" id="WP_142090078.1">
    <property type="nucleotide sequence ID" value="NZ_CP035485.1"/>
</dbReference>
<dbReference type="SUPFAM" id="SSF49373">
    <property type="entry name" value="Invasin/intimin cell-adhesion fragments"/>
    <property type="match status" value="1"/>
</dbReference>
<feature type="chain" id="PRO_5022131313" description="beta-N-acetylhexosaminidase" evidence="6">
    <location>
        <begin position="20"/>
        <end position="691"/>
    </location>
</feature>
<organism evidence="9 10">
    <name type="scientific">Salicibibacter halophilus</name>
    <dbReference type="NCBI Taxonomy" id="2502791"/>
    <lineage>
        <taxon>Bacteria</taxon>
        <taxon>Bacillati</taxon>
        <taxon>Bacillota</taxon>
        <taxon>Bacilli</taxon>
        <taxon>Bacillales</taxon>
        <taxon>Bacillaceae</taxon>
        <taxon>Salicibibacter</taxon>
    </lineage>
</organism>
<evidence type="ECO:0000256" key="3">
    <source>
        <dbReference type="ARBA" id="ARBA00012663"/>
    </source>
</evidence>
<dbReference type="GO" id="GO:0005975">
    <property type="term" value="P:carbohydrate metabolic process"/>
    <property type="evidence" value="ECO:0007669"/>
    <property type="project" value="InterPro"/>
</dbReference>
<name>A0A514LIM2_9BACI</name>
<dbReference type="InterPro" id="IPR001764">
    <property type="entry name" value="Glyco_hydro_3_N"/>
</dbReference>
<keyword evidence="6" id="KW-0732">Signal</keyword>
<evidence type="ECO:0000259" key="8">
    <source>
        <dbReference type="Pfam" id="PF01915"/>
    </source>
</evidence>
<proteinExistence type="inferred from homology"/>